<reference evidence="1" key="1">
    <citation type="journal article" date="2014" name="Front. Microbiol.">
        <title>High frequency of phylogenetically diverse reductive dehalogenase-homologous genes in deep subseafloor sedimentary metagenomes.</title>
        <authorList>
            <person name="Kawai M."/>
            <person name="Futagami T."/>
            <person name="Toyoda A."/>
            <person name="Takaki Y."/>
            <person name="Nishi S."/>
            <person name="Hori S."/>
            <person name="Arai W."/>
            <person name="Tsubouchi T."/>
            <person name="Morono Y."/>
            <person name="Uchiyama I."/>
            <person name="Ito T."/>
            <person name="Fujiyama A."/>
            <person name="Inagaki F."/>
            <person name="Takami H."/>
        </authorList>
    </citation>
    <scope>NUCLEOTIDE SEQUENCE</scope>
    <source>
        <strain evidence="1">Expedition CK06-06</strain>
    </source>
</reference>
<name>X1F8B8_9ZZZZ</name>
<accession>X1F8B8</accession>
<feature type="non-terminal residue" evidence="1">
    <location>
        <position position="133"/>
    </location>
</feature>
<sequence>MKKNIEKGNTLIVKGPSRITLLEGELEVFGKILHPEKGSSTQSAENFEAQNTLIIPSAHCYPLYARENSQLEIYTNNEENLKLIKENSISDKWIEIKDEILRDLKNDKESPLKIMVLGMSSGKTTLIKYLANN</sequence>
<dbReference type="AlphaFoldDB" id="X1F8B8"/>
<dbReference type="EMBL" id="BART01035742">
    <property type="protein sequence ID" value="GAH16988.1"/>
    <property type="molecule type" value="Genomic_DNA"/>
</dbReference>
<gene>
    <name evidence="1" type="ORF">S01H4_60567</name>
</gene>
<protein>
    <submittedName>
        <fullName evidence="1">Uncharacterized protein</fullName>
    </submittedName>
</protein>
<proteinExistence type="predicted"/>
<organism evidence="1">
    <name type="scientific">marine sediment metagenome</name>
    <dbReference type="NCBI Taxonomy" id="412755"/>
    <lineage>
        <taxon>unclassified sequences</taxon>
        <taxon>metagenomes</taxon>
        <taxon>ecological metagenomes</taxon>
    </lineage>
</organism>
<comment type="caution">
    <text evidence="1">The sequence shown here is derived from an EMBL/GenBank/DDBJ whole genome shotgun (WGS) entry which is preliminary data.</text>
</comment>
<evidence type="ECO:0000313" key="1">
    <source>
        <dbReference type="EMBL" id="GAH16988.1"/>
    </source>
</evidence>